<protein>
    <submittedName>
        <fullName evidence="15">Pyrolysin</fullName>
    </submittedName>
</protein>
<dbReference type="InterPro" id="IPR022398">
    <property type="entry name" value="Peptidase_S8_His-AS"/>
</dbReference>
<dbReference type="Pfam" id="PF06280">
    <property type="entry name" value="fn3_5"/>
    <property type="match status" value="1"/>
</dbReference>
<comment type="caution">
    <text evidence="15">The sequence shown here is derived from an EMBL/GenBank/DDBJ whole genome shotgun (WGS) entry which is preliminary data.</text>
</comment>
<keyword evidence="2" id="KW-0134">Cell wall</keyword>
<dbReference type="PANTHER" id="PTHR43806:SF66">
    <property type="entry name" value="SERIN ENDOPEPTIDASE"/>
    <property type="match status" value="1"/>
</dbReference>
<evidence type="ECO:0000256" key="1">
    <source>
        <dbReference type="ARBA" id="ARBA00011073"/>
    </source>
</evidence>
<evidence type="ECO:0000256" key="6">
    <source>
        <dbReference type="ARBA" id="ARBA00022801"/>
    </source>
</evidence>
<gene>
    <name evidence="15" type="ORF">CPB83DRAFT_770076</name>
</gene>
<dbReference type="OrthoDB" id="206201at2759"/>
<dbReference type="CDD" id="cd02124">
    <property type="entry name" value="PA_PoS1_like"/>
    <property type="match status" value="1"/>
</dbReference>
<dbReference type="SUPFAM" id="SSF52743">
    <property type="entry name" value="Subtilisin-like"/>
    <property type="match status" value="1"/>
</dbReference>
<dbReference type="Gene3D" id="3.40.50.200">
    <property type="entry name" value="Peptidase S8/S53 domain"/>
    <property type="match status" value="2"/>
</dbReference>
<dbReference type="PROSITE" id="PS00137">
    <property type="entry name" value="SUBTILASE_HIS"/>
    <property type="match status" value="1"/>
</dbReference>
<dbReference type="Proteomes" id="UP000807306">
    <property type="component" value="Unassembled WGS sequence"/>
</dbReference>
<feature type="active site" description="Charge relay system" evidence="8 9">
    <location>
        <position position="221"/>
    </location>
</feature>
<dbReference type="InterPro" id="IPR046450">
    <property type="entry name" value="PA_dom_sf"/>
</dbReference>
<dbReference type="PROSITE" id="PS51892">
    <property type="entry name" value="SUBTILASE"/>
    <property type="match status" value="1"/>
</dbReference>
<feature type="domain" description="PA" evidence="13">
    <location>
        <begin position="385"/>
        <end position="456"/>
    </location>
</feature>
<evidence type="ECO:0000256" key="4">
    <source>
        <dbReference type="ARBA" id="ARBA00022670"/>
    </source>
</evidence>
<keyword evidence="5 11" id="KW-0732">Signal</keyword>
<dbReference type="PANTHER" id="PTHR43806">
    <property type="entry name" value="PEPTIDASE S8"/>
    <property type="match status" value="1"/>
</dbReference>
<feature type="domain" description="C5a peptidase/Subtilisin-like protease SBT2-like Fn3-like" evidence="14">
    <location>
        <begin position="614"/>
        <end position="719"/>
    </location>
</feature>
<dbReference type="PRINTS" id="PR00723">
    <property type="entry name" value="SUBTILISIN"/>
</dbReference>
<organism evidence="15 16">
    <name type="scientific">Crepidotus variabilis</name>
    <dbReference type="NCBI Taxonomy" id="179855"/>
    <lineage>
        <taxon>Eukaryota</taxon>
        <taxon>Fungi</taxon>
        <taxon>Dikarya</taxon>
        <taxon>Basidiomycota</taxon>
        <taxon>Agaricomycotina</taxon>
        <taxon>Agaricomycetes</taxon>
        <taxon>Agaricomycetidae</taxon>
        <taxon>Agaricales</taxon>
        <taxon>Agaricineae</taxon>
        <taxon>Crepidotaceae</taxon>
        <taxon>Crepidotus</taxon>
    </lineage>
</organism>
<proteinExistence type="inferred from homology"/>
<evidence type="ECO:0000256" key="8">
    <source>
        <dbReference type="PIRSR" id="PIRSR615500-1"/>
    </source>
</evidence>
<dbReference type="GO" id="GO:0005615">
    <property type="term" value="C:extracellular space"/>
    <property type="evidence" value="ECO:0007669"/>
    <property type="project" value="TreeGrafter"/>
</dbReference>
<evidence type="ECO:0000313" key="15">
    <source>
        <dbReference type="EMBL" id="KAF9526570.1"/>
    </source>
</evidence>
<keyword evidence="4 9" id="KW-0645">Protease</keyword>
<evidence type="ECO:0000256" key="9">
    <source>
        <dbReference type="PROSITE-ProRule" id="PRU01240"/>
    </source>
</evidence>
<dbReference type="SUPFAM" id="SSF52025">
    <property type="entry name" value="PA domain"/>
    <property type="match status" value="1"/>
</dbReference>
<keyword evidence="7 9" id="KW-0720">Serine protease</keyword>
<evidence type="ECO:0000313" key="16">
    <source>
        <dbReference type="Proteomes" id="UP000807306"/>
    </source>
</evidence>
<evidence type="ECO:0000259" key="12">
    <source>
        <dbReference type="Pfam" id="PF00082"/>
    </source>
</evidence>
<keyword evidence="3" id="KW-0964">Secreted</keyword>
<dbReference type="Gene3D" id="3.50.30.30">
    <property type="match status" value="1"/>
</dbReference>
<sequence>MKLTTFWTLVPSFLLVTADFVLAAKVPLSSVQRGSKLPNNVVPNEFIIEVDELSKIPTKRSYARSLDAIYDHLQARDVSFDVKKEYDSAGIFVGAAVSVKDVATLASAPGVIHIHPILLYPPPKPVKSHVITGVDDPDLPPDGQSTHVMTGVDKLHNANITGAGIKIGIIDTGIDYKHPALGGAIGPGHKVVGGYDFVGDAFTGGNNPVPDDDPLDECNGHGTHVAGIVGANPGNQFNISGVAYDSEIFAYRVFGCDGSVPDDVLMDALLRADSDGNDIITLSIGGSDGWTEGVTSVVASRIAEKGKIVTIAAGNEGSSGLFYSAGPGNAIHDISVASVNSLSFPLQSVLVEGVTHDPIIYYSLTEFSVVGPLPIYPTSNDTTVQDDACAPLPDTTPNLAKYVVVIRRGTCNFVDKLANAADKGAQTILIYDNGRGFAGIDRGNFTDAALIQAADGEYVSLLVQQYVAGTNVTLDFPKGGRPANYPDSSGGLSSAFSTYGPSNDFYFKPAVAAPGGNIISTYPIPMGSYAVLSGTSMATPFVAGVSALLLQVRGKTPVIAHGARTLFETTATYIPSDKTEKSPLQTVAQQGAGLINAYDAIYATTTVSPGELILNDTAHSPSDTTFYVKNDGTESKKYTVKHVPAGTALTVQEGTTIPENGPVPLANASAQVTITPTTFEIGPGESQIVKVTFQLPDSVPLDRYPLYSGFIEVTGTSVSDTYHVSYIGLKGNLKNLEVLDNTNYFFGDTALPVLLDGVGDVQAKPTNYTFVGDDYPSLLFRLLFGSPAIRIDLVDPSVNFTATVPSNQPGRRDTPDDPVNVFSFPQDREGGSFASVKIIGTLAEYTYVTRNDEVSPLSQDNGYNVYDIDVPAFANGTTIPNGQYRSLLRALRITGDPTKEEDYDSWLSPIFGVAKSK</sequence>
<feature type="signal peptide" evidence="11">
    <location>
        <begin position="1"/>
        <end position="23"/>
    </location>
</feature>
<evidence type="ECO:0000256" key="2">
    <source>
        <dbReference type="ARBA" id="ARBA00022512"/>
    </source>
</evidence>
<dbReference type="InterPro" id="IPR003137">
    <property type="entry name" value="PA_domain"/>
</dbReference>
<dbReference type="InterPro" id="IPR000209">
    <property type="entry name" value="Peptidase_S8/S53_dom"/>
</dbReference>
<evidence type="ECO:0000256" key="5">
    <source>
        <dbReference type="ARBA" id="ARBA00022729"/>
    </source>
</evidence>
<feature type="chain" id="PRO_5040511884" evidence="11">
    <location>
        <begin position="24"/>
        <end position="917"/>
    </location>
</feature>
<dbReference type="CDD" id="cd07489">
    <property type="entry name" value="Peptidases_S8_5"/>
    <property type="match status" value="1"/>
</dbReference>
<evidence type="ECO:0000256" key="3">
    <source>
        <dbReference type="ARBA" id="ARBA00022525"/>
    </source>
</evidence>
<dbReference type="InterPro" id="IPR015500">
    <property type="entry name" value="Peptidase_S8_subtilisin-rel"/>
</dbReference>
<evidence type="ECO:0000259" key="13">
    <source>
        <dbReference type="Pfam" id="PF02225"/>
    </source>
</evidence>
<comment type="similarity">
    <text evidence="1 9 10">Belongs to the peptidase S8 family.</text>
</comment>
<evidence type="ECO:0000256" key="7">
    <source>
        <dbReference type="ARBA" id="ARBA00022825"/>
    </source>
</evidence>
<dbReference type="InterPro" id="IPR023828">
    <property type="entry name" value="Peptidase_S8_Ser-AS"/>
</dbReference>
<dbReference type="InterPro" id="IPR036852">
    <property type="entry name" value="Peptidase_S8/S53_dom_sf"/>
</dbReference>
<keyword evidence="16" id="KW-1185">Reference proteome</keyword>
<evidence type="ECO:0000259" key="14">
    <source>
        <dbReference type="Pfam" id="PF06280"/>
    </source>
</evidence>
<dbReference type="EMBL" id="MU157870">
    <property type="protein sequence ID" value="KAF9526570.1"/>
    <property type="molecule type" value="Genomic_DNA"/>
</dbReference>
<keyword evidence="6 9" id="KW-0378">Hydrolase</keyword>
<feature type="active site" description="Charge relay system" evidence="8 9">
    <location>
        <position position="171"/>
    </location>
</feature>
<dbReference type="InterPro" id="IPR050131">
    <property type="entry name" value="Peptidase_S8_subtilisin-like"/>
</dbReference>
<dbReference type="AlphaFoldDB" id="A0A9P6ECP4"/>
<dbReference type="InterPro" id="IPR023827">
    <property type="entry name" value="Peptidase_S8_Asp-AS"/>
</dbReference>
<dbReference type="GO" id="GO:0016020">
    <property type="term" value="C:membrane"/>
    <property type="evidence" value="ECO:0007669"/>
    <property type="project" value="InterPro"/>
</dbReference>
<dbReference type="GO" id="GO:0004252">
    <property type="term" value="F:serine-type endopeptidase activity"/>
    <property type="evidence" value="ECO:0007669"/>
    <property type="project" value="UniProtKB-UniRule"/>
</dbReference>
<dbReference type="GO" id="GO:0006508">
    <property type="term" value="P:proteolysis"/>
    <property type="evidence" value="ECO:0007669"/>
    <property type="project" value="UniProtKB-KW"/>
</dbReference>
<dbReference type="InterPro" id="IPR010435">
    <property type="entry name" value="C5a/SBT2-like_Fn3"/>
</dbReference>
<feature type="domain" description="Peptidase S8/S53" evidence="12">
    <location>
        <begin position="162"/>
        <end position="579"/>
    </location>
</feature>
<name>A0A9P6ECP4_9AGAR</name>
<dbReference type="PROSITE" id="PS00136">
    <property type="entry name" value="SUBTILASE_ASP"/>
    <property type="match status" value="1"/>
</dbReference>
<dbReference type="InterPro" id="IPR034187">
    <property type="entry name" value="Peptidases_S8_5"/>
</dbReference>
<dbReference type="Pfam" id="PF02225">
    <property type="entry name" value="PA"/>
    <property type="match status" value="1"/>
</dbReference>
<dbReference type="Pfam" id="PF00082">
    <property type="entry name" value="Peptidase_S8"/>
    <property type="match status" value="1"/>
</dbReference>
<reference evidence="15" key="1">
    <citation type="submission" date="2020-11" db="EMBL/GenBank/DDBJ databases">
        <authorList>
            <consortium name="DOE Joint Genome Institute"/>
            <person name="Ahrendt S."/>
            <person name="Riley R."/>
            <person name="Andreopoulos W."/>
            <person name="Labutti K."/>
            <person name="Pangilinan J."/>
            <person name="Ruiz-Duenas F.J."/>
            <person name="Barrasa J.M."/>
            <person name="Sanchez-Garcia M."/>
            <person name="Camarero S."/>
            <person name="Miyauchi S."/>
            <person name="Serrano A."/>
            <person name="Linde D."/>
            <person name="Babiker R."/>
            <person name="Drula E."/>
            <person name="Ayuso-Fernandez I."/>
            <person name="Pacheco R."/>
            <person name="Padilla G."/>
            <person name="Ferreira P."/>
            <person name="Barriuso J."/>
            <person name="Kellner H."/>
            <person name="Castanera R."/>
            <person name="Alfaro M."/>
            <person name="Ramirez L."/>
            <person name="Pisabarro A.G."/>
            <person name="Kuo A."/>
            <person name="Tritt A."/>
            <person name="Lipzen A."/>
            <person name="He G."/>
            <person name="Yan M."/>
            <person name="Ng V."/>
            <person name="Cullen D."/>
            <person name="Martin F."/>
            <person name="Rosso M.-N."/>
            <person name="Henrissat B."/>
            <person name="Hibbett D."/>
            <person name="Martinez A.T."/>
            <person name="Grigoriev I.V."/>
        </authorList>
    </citation>
    <scope>NUCLEOTIDE SEQUENCE</scope>
    <source>
        <strain evidence="15">CBS 506.95</strain>
    </source>
</reference>
<accession>A0A9P6ECP4</accession>
<evidence type="ECO:0000256" key="11">
    <source>
        <dbReference type="SAM" id="SignalP"/>
    </source>
</evidence>
<feature type="active site" description="Charge relay system" evidence="8 9">
    <location>
        <position position="536"/>
    </location>
</feature>
<evidence type="ECO:0000256" key="10">
    <source>
        <dbReference type="RuleBase" id="RU003355"/>
    </source>
</evidence>
<dbReference type="PROSITE" id="PS00138">
    <property type="entry name" value="SUBTILASE_SER"/>
    <property type="match status" value="1"/>
</dbReference>